<dbReference type="KEGG" id="psey:GU243_16715"/>
<dbReference type="PANTHER" id="PTHR23531:SF1">
    <property type="entry name" value="QUINOLENE RESISTANCE PROTEIN NORA"/>
    <property type="match status" value="1"/>
</dbReference>
<gene>
    <name evidence="7" type="ORF">GU243_16715</name>
</gene>
<evidence type="ECO:0000313" key="7">
    <source>
        <dbReference type="EMBL" id="QHK21082.1"/>
    </source>
</evidence>
<keyword evidence="8" id="KW-1185">Reference proteome</keyword>
<dbReference type="InterPro" id="IPR011701">
    <property type="entry name" value="MFS"/>
</dbReference>
<feature type="transmembrane region" description="Helical" evidence="5">
    <location>
        <begin position="155"/>
        <end position="180"/>
    </location>
</feature>
<evidence type="ECO:0000313" key="8">
    <source>
        <dbReference type="Proteomes" id="UP000464186"/>
    </source>
</evidence>
<sequence length="413" mass="42337">MAILPTPTGLIANGAAPGASERSGTTFQGILLLIGSCLPVLGAVLLAPSLPNLMQIFAATPGVAVLVPMMLTVPALMVAIVAPMAGAVADKVGRKQVLVVAMVAYAVLGVAPFFMDSLEAIVVTRVGVGICEGFIMTCCTTLLGDYYSAQRRNKYLSLQTVVTTISATVFLAAGGALGSLSWRAPFWLYAISILIAVPMMFVLWEPVKQPTKHLRQAVPWTQIIRPALVTLFGGIVFYTLVVHLSFLLAGQGLTDIGGIGLMAALASLATAVGAFSFRAIGKFGPHRLMPVAFGLSAVGFIVIWFAGSVPAVMTGAMLASAGAGLLLPTLLTWAVNLLALEVRGTGTGIWTSALWIGQFISPFIIAALGAAAGGMPAAVGILGIAAAIAAIVSFFAPGTSARTAEATSSVPVN</sequence>
<evidence type="ECO:0000256" key="1">
    <source>
        <dbReference type="ARBA" id="ARBA00004651"/>
    </source>
</evidence>
<dbReference type="PANTHER" id="PTHR23531">
    <property type="entry name" value="QUINOLENE RESISTANCE PROTEIN NORA"/>
    <property type="match status" value="1"/>
</dbReference>
<dbReference type="InterPro" id="IPR052714">
    <property type="entry name" value="MFS_Exporter"/>
</dbReference>
<keyword evidence="3 5" id="KW-1133">Transmembrane helix</keyword>
<feature type="transmembrane region" description="Helical" evidence="5">
    <location>
        <begin position="288"/>
        <end position="306"/>
    </location>
</feature>
<dbReference type="PROSITE" id="PS50850">
    <property type="entry name" value="MFS"/>
    <property type="match status" value="1"/>
</dbReference>
<dbReference type="InterPro" id="IPR036259">
    <property type="entry name" value="MFS_trans_sf"/>
</dbReference>
<keyword evidence="4 5" id="KW-0472">Membrane</keyword>
<comment type="subcellular location">
    <subcellularLocation>
        <location evidence="1">Cell membrane</location>
        <topology evidence="1">Multi-pass membrane protein</topology>
    </subcellularLocation>
</comment>
<dbReference type="EMBL" id="CP047898">
    <property type="protein sequence ID" value="QHK21082.1"/>
    <property type="molecule type" value="Genomic_DNA"/>
</dbReference>
<feature type="transmembrane region" description="Helical" evidence="5">
    <location>
        <begin position="377"/>
        <end position="396"/>
    </location>
</feature>
<feature type="transmembrane region" description="Helical" evidence="5">
    <location>
        <begin position="186"/>
        <end position="207"/>
    </location>
</feature>
<dbReference type="GO" id="GO:0022857">
    <property type="term" value="F:transmembrane transporter activity"/>
    <property type="evidence" value="ECO:0007669"/>
    <property type="project" value="InterPro"/>
</dbReference>
<dbReference type="InterPro" id="IPR020846">
    <property type="entry name" value="MFS_dom"/>
</dbReference>
<dbReference type="Gene3D" id="1.20.1250.20">
    <property type="entry name" value="MFS general substrate transporter like domains"/>
    <property type="match status" value="1"/>
</dbReference>
<name>A0A6P1NUA0_9MICC</name>
<dbReference type="InterPro" id="IPR005829">
    <property type="entry name" value="Sugar_transporter_CS"/>
</dbReference>
<feature type="transmembrane region" description="Helical" evidence="5">
    <location>
        <begin position="97"/>
        <end position="115"/>
    </location>
</feature>
<dbReference type="AlphaFoldDB" id="A0A6P1NUA0"/>
<organism evidence="7 8">
    <name type="scientific">Pseudarthrobacter psychrotolerans</name>
    <dbReference type="NCBI Taxonomy" id="2697569"/>
    <lineage>
        <taxon>Bacteria</taxon>
        <taxon>Bacillati</taxon>
        <taxon>Actinomycetota</taxon>
        <taxon>Actinomycetes</taxon>
        <taxon>Micrococcales</taxon>
        <taxon>Micrococcaceae</taxon>
        <taxon>Pseudarthrobacter</taxon>
    </lineage>
</organism>
<protein>
    <submittedName>
        <fullName evidence="7">MFS transporter</fullName>
    </submittedName>
</protein>
<feature type="domain" description="Major facilitator superfamily (MFS) profile" evidence="6">
    <location>
        <begin position="28"/>
        <end position="401"/>
    </location>
</feature>
<keyword evidence="2 5" id="KW-0812">Transmembrane</keyword>
<proteinExistence type="predicted"/>
<feature type="transmembrane region" description="Helical" evidence="5">
    <location>
        <begin position="318"/>
        <end position="340"/>
    </location>
</feature>
<accession>A0A6P1NUA0</accession>
<dbReference type="SUPFAM" id="SSF103473">
    <property type="entry name" value="MFS general substrate transporter"/>
    <property type="match status" value="1"/>
</dbReference>
<dbReference type="CDD" id="cd17473">
    <property type="entry name" value="MFS_arabinose_efflux_permease_like"/>
    <property type="match status" value="1"/>
</dbReference>
<dbReference type="PROSITE" id="PS00216">
    <property type="entry name" value="SUGAR_TRANSPORT_1"/>
    <property type="match status" value="1"/>
</dbReference>
<dbReference type="Proteomes" id="UP000464186">
    <property type="component" value="Chromosome"/>
</dbReference>
<feature type="transmembrane region" description="Helical" evidence="5">
    <location>
        <begin position="30"/>
        <end position="50"/>
    </location>
</feature>
<feature type="transmembrane region" description="Helical" evidence="5">
    <location>
        <begin position="228"/>
        <end position="250"/>
    </location>
</feature>
<feature type="transmembrane region" description="Helical" evidence="5">
    <location>
        <begin position="352"/>
        <end position="371"/>
    </location>
</feature>
<evidence type="ECO:0000256" key="2">
    <source>
        <dbReference type="ARBA" id="ARBA00022692"/>
    </source>
</evidence>
<feature type="transmembrane region" description="Helical" evidence="5">
    <location>
        <begin position="256"/>
        <end position="276"/>
    </location>
</feature>
<feature type="transmembrane region" description="Helical" evidence="5">
    <location>
        <begin position="62"/>
        <end position="85"/>
    </location>
</feature>
<feature type="transmembrane region" description="Helical" evidence="5">
    <location>
        <begin position="121"/>
        <end position="143"/>
    </location>
</feature>
<dbReference type="GO" id="GO:0005886">
    <property type="term" value="C:plasma membrane"/>
    <property type="evidence" value="ECO:0007669"/>
    <property type="project" value="UniProtKB-SubCell"/>
</dbReference>
<reference evidence="7 8" key="1">
    <citation type="submission" date="2020-01" db="EMBL/GenBank/DDBJ databases">
        <title>Pseudarthrobacter psychrotolerans sp. nov., isolated from antarctic soil.</title>
        <authorList>
            <person name="Shin Y."/>
            <person name="Park W."/>
        </authorList>
    </citation>
    <scope>NUCLEOTIDE SEQUENCE [LARGE SCALE GENOMIC DNA]</scope>
    <source>
        <strain evidence="7 8">YJ56</strain>
    </source>
</reference>
<evidence type="ECO:0000256" key="3">
    <source>
        <dbReference type="ARBA" id="ARBA00022989"/>
    </source>
</evidence>
<evidence type="ECO:0000256" key="5">
    <source>
        <dbReference type="SAM" id="Phobius"/>
    </source>
</evidence>
<dbReference type="Pfam" id="PF07690">
    <property type="entry name" value="MFS_1"/>
    <property type="match status" value="1"/>
</dbReference>
<evidence type="ECO:0000259" key="6">
    <source>
        <dbReference type="PROSITE" id="PS50850"/>
    </source>
</evidence>
<evidence type="ECO:0000256" key="4">
    <source>
        <dbReference type="ARBA" id="ARBA00023136"/>
    </source>
</evidence>